<protein>
    <submittedName>
        <fullName evidence="2">Uncharacterized protein</fullName>
    </submittedName>
</protein>
<feature type="compositionally biased region" description="Polar residues" evidence="1">
    <location>
        <begin position="301"/>
        <end position="312"/>
    </location>
</feature>
<keyword evidence="3" id="KW-1185">Reference proteome</keyword>
<dbReference type="AlphaFoldDB" id="A0A1W0A5G5"/>
<feature type="compositionally biased region" description="Low complexity" evidence="1">
    <location>
        <begin position="411"/>
        <end position="439"/>
    </location>
</feature>
<feature type="compositionally biased region" description="Basic and acidic residues" evidence="1">
    <location>
        <begin position="87"/>
        <end position="112"/>
    </location>
</feature>
<sequence length="475" mass="53094">MASEREQLSSAYDLAIEASAGGRSAPAEEVYYGFGVFMGVTVRRLKELREEMQKRNNSSRFETFQSENMENGHDNEETEDDDDAYEEPVRSKHVNMAEKRRTSERRAKKDNGRNGMETPSMPVSAPIQTYGEQPPKNVPGQYTILPNPPPPSLTKPVEKSPFSMDHITAAAGNQMPNVAIPPSYPPPPQHGIHHQPTQYSSNGYPPAQHSMIPPNQPPPYQQPPPQQQPQYQQPPQPQQHVQYMPPQQQPSQQPQYYHQQYQQPIQQPVYGQPTGMHDRPQAPGMMDRQQPPMQPQHIPSHHQNYSNQSMGMQQVPSSIPSQQPYPPPQYQQMPPQNGPPSGYQPMNPPVHETYSNPVQAPSQGGLGRLLPPPPSQGIPSMSGYGSKPLPSLGFQSQQANSPYSAQTNTSQGYYNQQPQQYVPPYQQQQPPQYQSAQYQATHQQPMYGQGAPVQNGTLPSVADLANRSSMSFILD</sequence>
<gene>
    <name evidence="2" type="ORF">THRCLA_20593</name>
</gene>
<evidence type="ECO:0000313" key="2">
    <source>
        <dbReference type="EMBL" id="OQS05516.1"/>
    </source>
</evidence>
<dbReference type="Proteomes" id="UP000243217">
    <property type="component" value="Unassembled WGS sequence"/>
</dbReference>
<reference evidence="2 3" key="1">
    <citation type="journal article" date="2014" name="Genome Biol. Evol.">
        <title>The secreted proteins of Achlya hypogyna and Thraustotheca clavata identify the ancestral oomycete secretome and reveal gene acquisitions by horizontal gene transfer.</title>
        <authorList>
            <person name="Misner I."/>
            <person name="Blouin N."/>
            <person name="Leonard G."/>
            <person name="Richards T.A."/>
            <person name="Lane C.E."/>
        </authorList>
    </citation>
    <scope>NUCLEOTIDE SEQUENCE [LARGE SCALE GENOMIC DNA]</scope>
    <source>
        <strain evidence="2 3">ATCC 34112</strain>
    </source>
</reference>
<proteinExistence type="predicted"/>
<feature type="compositionally biased region" description="Low complexity" evidence="1">
    <location>
        <begin position="238"/>
        <end position="273"/>
    </location>
</feature>
<accession>A0A1W0A5G5</accession>
<organism evidence="2 3">
    <name type="scientific">Thraustotheca clavata</name>
    <dbReference type="NCBI Taxonomy" id="74557"/>
    <lineage>
        <taxon>Eukaryota</taxon>
        <taxon>Sar</taxon>
        <taxon>Stramenopiles</taxon>
        <taxon>Oomycota</taxon>
        <taxon>Saprolegniomycetes</taxon>
        <taxon>Saprolegniales</taxon>
        <taxon>Achlyaceae</taxon>
        <taxon>Thraustotheca</taxon>
    </lineage>
</organism>
<feature type="compositionally biased region" description="Pro residues" evidence="1">
    <location>
        <begin position="214"/>
        <end position="237"/>
    </location>
</feature>
<feature type="region of interest" description="Disordered" evidence="1">
    <location>
        <begin position="52"/>
        <end position="444"/>
    </location>
</feature>
<evidence type="ECO:0000313" key="3">
    <source>
        <dbReference type="Proteomes" id="UP000243217"/>
    </source>
</evidence>
<feature type="compositionally biased region" description="Acidic residues" evidence="1">
    <location>
        <begin position="76"/>
        <end position="86"/>
    </location>
</feature>
<dbReference type="EMBL" id="JNBS01000448">
    <property type="protein sequence ID" value="OQS05516.1"/>
    <property type="molecule type" value="Genomic_DNA"/>
</dbReference>
<evidence type="ECO:0000256" key="1">
    <source>
        <dbReference type="SAM" id="MobiDB-lite"/>
    </source>
</evidence>
<feature type="compositionally biased region" description="Polar residues" evidence="1">
    <location>
        <begin position="393"/>
        <end position="410"/>
    </location>
</feature>
<dbReference type="OrthoDB" id="168085at2759"/>
<name>A0A1W0A5G5_9STRA</name>
<feature type="compositionally biased region" description="Polar residues" evidence="1">
    <location>
        <begin position="55"/>
        <end position="69"/>
    </location>
</feature>
<comment type="caution">
    <text evidence="2">The sequence shown here is derived from an EMBL/GenBank/DDBJ whole genome shotgun (WGS) entry which is preliminary data.</text>
</comment>
<feature type="compositionally biased region" description="Low complexity" evidence="1">
    <location>
        <begin position="313"/>
        <end position="322"/>
    </location>
</feature>